<feature type="compositionally biased region" description="Pro residues" evidence="1">
    <location>
        <begin position="78"/>
        <end position="89"/>
    </location>
</feature>
<name>A0AAF0V4L9_SOLVR</name>
<evidence type="ECO:0000313" key="3">
    <source>
        <dbReference type="Proteomes" id="UP001234989"/>
    </source>
</evidence>
<feature type="region of interest" description="Disordered" evidence="1">
    <location>
        <begin position="67"/>
        <end position="89"/>
    </location>
</feature>
<gene>
    <name evidence="2" type="ORF">MTR67_051790</name>
</gene>
<reference evidence="2" key="1">
    <citation type="submission" date="2023-08" db="EMBL/GenBank/DDBJ databases">
        <title>A de novo genome assembly of Solanum verrucosum Schlechtendal, a Mexican diploid species geographically isolated from the other diploid A-genome species in potato relatives.</title>
        <authorList>
            <person name="Hosaka K."/>
        </authorList>
    </citation>
    <scope>NUCLEOTIDE SEQUENCE</scope>
    <source>
        <tissue evidence="2">Young leaves</tissue>
    </source>
</reference>
<keyword evidence="3" id="KW-1185">Reference proteome</keyword>
<organism evidence="2 3">
    <name type="scientific">Solanum verrucosum</name>
    <dbReference type="NCBI Taxonomy" id="315347"/>
    <lineage>
        <taxon>Eukaryota</taxon>
        <taxon>Viridiplantae</taxon>
        <taxon>Streptophyta</taxon>
        <taxon>Embryophyta</taxon>
        <taxon>Tracheophyta</taxon>
        <taxon>Spermatophyta</taxon>
        <taxon>Magnoliopsida</taxon>
        <taxon>eudicotyledons</taxon>
        <taxon>Gunneridae</taxon>
        <taxon>Pentapetalae</taxon>
        <taxon>asterids</taxon>
        <taxon>lamiids</taxon>
        <taxon>Solanales</taxon>
        <taxon>Solanaceae</taxon>
        <taxon>Solanoideae</taxon>
        <taxon>Solaneae</taxon>
        <taxon>Solanum</taxon>
    </lineage>
</organism>
<proteinExistence type="predicted"/>
<evidence type="ECO:0000313" key="2">
    <source>
        <dbReference type="EMBL" id="WMV58405.1"/>
    </source>
</evidence>
<evidence type="ECO:0000256" key="1">
    <source>
        <dbReference type="SAM" id="MobiDB-lite"/>
    </source>
</evidence>
<dbReference type="EMBL" id="CP133623">
    <property type="protein sequence ID" value="WMV58405.1"/>
    <property type="molecule type" value="Genomic_DNA"/>
</dbReference>
<accession>A0AAF0V4L9</accession>
<feature type="non-terminal residue" evidence="2">
    <location>
        <position position="1"/>
    </location>
</feature>
<sequence>EKNSGTLGKPDLARQMGLATCRTSRYGETQVSVSKSEDDQTLQWRRAKFRSTALHDLAIISVTLTPSPPPAKTVEKVPPVPSVQAPPPRSLNRLKAIGLRTILEEKRLSTD</sequence>
<dbReference type="Proteomes" id="UP001234989">
    <property type="component" value="Chromosome 12"/>
</dbReference>
<protein>
    <submittedName>
        <fullName evidence="2">Uncharacterized protein</fullName>
    </submittedName>
</protein>
<dbReference type="AlphaFoldDB" id="A0AAF0V4L9"/>